<dbReference type="InterPro" id="IPR024662">
    <property type="entry name" value="Trs65"/>
</dbReference>
<dbReference type="EMBL" id="CP015056">
    <property type="protein sequence ID" value="QGN15193.1"/>
    <property type="molecule type" value="Genomic_DNA"/>
</dbReference>
<proteinExistence type="predicted"/>
<dbReference type="InterPro" id="IPR055425">
    <property type="entry name" value="IgD1_Trs65"/>
</dbReference>
<protein>
    <submittedName>
        <fullName evidence="4">Beta-glucan synthesis-associated protein KRE11</fullName>
    </submittedName>
</protein>
<keyword evidence="5" id="KW-1185">Reference proteome</keyword>
<dbReference type="PANTHER" id="PTHR28159:SF1">
    <property type="entry name" value="TRAFFICKING PROTEIN PARTICLE COMPLEX II-SPECIFIC SUBUNIT 65"/>
    <property type="match status" value="1"/>
</dbReference>
<feature type="domain" description="Trafficking protein particle complex II-specific subunit 65 IgD2" evidence="3">
    <location>
        <begin position="169"/>
        <end position="285"/>
    </location>
</feature>
<evidence type="ECO:0000313" key="5">
    <source>
        <dbReference type="Proteomes" id="UP000422736"/>
    </source>
</evidence>
<gene>
    <name evidence="4" type="primary">TRS65</name>
    <name evidence="4" type="ORF">FIM1_1881</name>
</gene>
<feature type="domain" description="Trafficking protein particle complex II-specific subunit 65 IgD1" evidence="2">
    <location>
        <begin position="23"/>
        <end position="142"/>
    </location>
</feature>
<reference evidence="4 5" key="2">
    <citation type="submission" date="2019-11" db="EMBL/GenBank/DDBJ databases">
        <authorList>
            <person name="Lu H."/>
        </authorList>
    </citation>
    <scope>NUCLEOTIDE SEQUENCE [LARGE SCALE GENOMIC DNA]</scope>
    <source>
        <strain evidence="4 5">FIM1</strain>
    </source>
</reference>
<dbReference type="InterPro" id="IPR055426">
    <property type="entry name" value="IgD2_Trs65"/>
</dbReference>
<dbReference type="PANTHER" id="PTHR28159">
    <property type="entry name" value="TRAFFICKING PROTEIN PARTICLE COMPLEX II-SPECIFIC SUBUNIT 65"/>
    <property type="match status" value="1"/>
</dbReference>
<organism evidence="4 5">
    <name type="scientific">Kluyveromyces marxianus</name>
    <name type="common">Yeast</name>
    <name type="synonym">Candida kefyr</name>
    <dbReference type="NCBI Taxonomy" id="4911"/>
    <lineage>
        <taxon>Eukaryota</taxon>
        <taxon>Fungi</taxon>
        <taxon>Dikarya</taxon>
        <taxon>Ascomycota</taxon>
        <taxon>Saccharomycotina</taxon>
        <taxon>Saccharomycetes</taxon>
        <taxon>Saccharomycetales</taxon>
        <taxon>Saccharomycetaceae</taxon>
        <taxon>Kluyveromyces</taxon>
    </lineage>
</organism>
<evidence type="ECO:0000259" key="1">
    <source>
        <dbReference type="Pfam" id="PF23643"/>
    </source>
</evidence>
<accession>A0ABX6EVP6</accession>
<reference evidence="4 5" key="1">
    <citation type="submission" date="2016-03" db="EMBL/GenBank/DDBJ databases">
        <title>How can Kluyveromyces marxianus grow so fast - potential evolutionary course in Saccharomyces Complex revealed by comparative genomics.</title>
        <authorList>
            <person name="Mo W."/>
            <person name="Lu W."/>
            <person name="Yang X."/>
            <person name="Qi J."/>
            <person name="Lv H."/>
        </authorList>
    </citation>
    <scope>NUCLEOTIDE SEQUENCE [LARGE SCALE GENOMIC DNA]</scope>
    <source>
        <strain evidence="4 5">FIM1</strain>
    </source>
</reference>
<dbReference type="Proteomes" id="UP000422736">
    <property type="component" value="Chromosome 3"/>
</dbReference>
<evidence type="ECO:0000259" key="3">
    <source>
        <dbReference type="Pfam" id="PF23646"/>
    </source>
</evidence>
<dbReference type="Pfam" id="PF23643">
    <property type="entry name" value="TRAPPC13_C"/>
    <property type="match status" value="1"/>
</dbReference>
<evidence type="ECO:0000313" key="4">
    <source>
        <dbReference type="EMBL" id="QGN15193.1"/>
    </source>
</evidence>
<name>A0ABX6EVP6_KLUMA</name>
<sequence length="428" mass="48614">MPELVLPLGPYSIEKDSIKLSNDVNRSFIIFGEELPLFITSSTPLVDRLQSLRVDLKEASLVIDETTNEFIKHNDNVWEVNPSFIKNSVFNSDYLLSNNGQQGRIKFTLKYKKNHTNSNSSIKSYEEDTDGFLPSFKPLNDHDITSSAYLEKQEQPDYNTIVVEYPMFSLMNMRLRNVSIRSNRNSNTPQVISSLDLQLVRKFGDLFPGETHVVVEDLSYKLCDGNFEFEIKPLEEMIQFPLQVKRQDAYTINYNLQDSSRQVKVTIVYTVGSHYRIHTSWKTEVCLGRSASSKSVVSSNASTPTFIQPPKVQLPRVLTQAHFTFLQPKIKAKKGHPFTLSLQIENTTARTLNLVVYHKPKTPLAQTVVLISNDLKLPLLFPGTTFKCDLELIAISTGYHHHMKGLKILDLDALETIDLGVSLSLLIE</sequence>
<dbReference type="Pfam" id="PF23645">
    <property type="entry name" value="IgD1_Trs65"/>
    <property type="match status" value="1"/>
</dbReference>
<dbReference type="InterPro" id="IPR055428">
    <property type="entry name" value="TRAPPC13_C"/>
</dbReference>
<feature type="domain" description="Trafficking protein particle complex subunit 13 C-terminal" evidence="1">
    <location>
        <begin position="334"/>
        <end position="412"/>
    </location>
</feature>
<evidence type="ECO:0000259" key="2">
    <source>
        <dbReference type="Pfam" id="PF23645"/>
    </source>
</evidence>
<dbReference type="Pfam" id="PF23646">
    <property type="entry name" value="IgD2_Trs65"/>
    <property type="match status" value="1"/>
</dbReference>